<feature type="transmembrane region" description="Helical" evidence="6">
    <location>
        <begin position="12"/>
        <end position="32"/>
    </location>
</feature>
<dbReference type="InterPro" id="IPR039305">
    <property type="entry name" value="PILS2/6"/>
</dbReference>
<feature type="transmembrane region" description="Helical" evidence="6">
    <location>
        <begin position="258"/>
        <end position="277"/>
    </location>
</feature>
<feature type="transmembrane region" description="Helical" evidence="6">
    <location>
        <begin position="218"/>
        <end position="238"/>
    </location>
</feature>
<organism evidence="7 8">
    <name type="scientific">Adiantum capillus-veneris</name>
    <name type="common">Maidenhair fern</name>
    <dbReference type="NCBI Taxonomy" id="13818"/>
    <lineage>
        <taxon>Eukaryota</taxon>
        <taxon>Viridiplantae</taxon>
        <taxon>Streptophyta</taxon>
        <taxon>Embryophyta</taxon>
        <taxon>Tracheophyta</taxon>
        <taxon>Polypodiopsida</taxon>
        <taxon>Polypodiidae</taxon>
        <taxon>Polypodiales</taxon>
        <taxon>Pteridineae</taxon>
        <taxon>Pteridaceae</taxon>
        <taxon>Vittarioideae</taxon>
        <taxon>Adiantum</taxon>
    </lineage>
</organism>
<dbReference type="OrthoDB" id="191139at2759"/>
<feature type="transmembrane region" description="Helical" evidence="6">
    <location>
        <begin position="289"/>
        <end position="311"/>
    </location>
</feature>
<evidence type="ECO:0000256" key="4">
    <source>
        <dbReference type="ARBA" id="ARBA00023136"/>
    </source>
</evidence>
<feature type="transmembrane region" description="Helical" evidence="6">
    <location>
        <begin position="358"/>
        <end position="382"/>
    </location>
</feature>
<dbReference type="GO" id="GO:0080162">
    <property type="term" value="P:endoplasmic reticulum to cytosol auxin transport"/>
    <property type="evidence" value="ECO:0007669"/>
    <property type="project" value="InterPro"/>
</dbReference>
<dbReference type="InterPro" id="IPR004776">
    <property type="entry name" value="Mem_transp_PIN-like"/>
</dbReference>
<keyword evidence="3 6" id="KW-1133">Transmembrane helix</keyword>
<evidence type="ECO:0000256" key="5">
    <source>
        <dbReference type="ARBA" id="ARBA00023294"/>
    </source>
</evidence>
<dbReference type="Proteomes" id="UP000886520">
    <property type="component" value="Chromosome 12"/>
</dbReference>
<evidence type="ECO:0000313" key="7">
    <source>
        <dbReference type="EMBL" id="KAI5072114.1"/>
    </source>
</evidence>
<dbReference type="GO" id="GO:0016020">
    <property type="term" value="C:membrane"/>
    <property type="evidence" value="ECO:0007669"/>
    <property type="project" value="UniProtKB-SubCell"/>
</dbReference>
<feature type="transmembrane region" description="Helical" evidence="6">
    <location>
        <begin position="88"/>
        <end position="108"/>
    </location>
</feature>
<evidence type="ECO:0000256" key="6">
    <source>
        <dbReference type="SAM" id="Phobius"/>
    </source>
</evidence>
<evidence type="ECO:0000256" key="3">
    <source>
        <dbReference type="ARBA" id="ARBA00022989"/>
    </source>
</evidence>
<dbReference type="PANTHER" id="PTHR31419">
    <property type="entry name" value="PROTEIN PIN-LIKES 2"/>
    <property type="match status" value="1"/>
</dbReference>
<feature type="transmembrane region" description="Helical" evidence="6">
    <location>
        <begin position="47"/>
        <end position="67"/>
    </location>
</feature>
<dbReference type="EMBL" id="JABFUD020000012">
    <property type="protein sequence ID" value="KAI5072114.1"/>
    <property type="molecule type" value="Genomic_DNA"/>
</dbReference>
<accession>A0A9D4ZE91</accession>
<proteinExistence type="predicted"/>
<keyword evidence="8" id="KW-1185">Reference proteome</keyword>
<dbReference type="AlphaFoldDB" id="A0A9D4ZE91"/>
<feature type="transmembrane region" description="Helical" evidence="6">
    <location>
        <begin position="128"/>
        <end position="146"/>
    </location>
</feature>
<comment type="caution">
    <text evidence="7">The sequence shown here is derived from an EMBL/GenBank/DDBJ whole genome shotgun (WGS) entry which is preliminary data.</text>
</comment>
<sequence>MALRSLSITTSLKFAVMPIMKVLAMCGLGYILATKRVGLLTPARIKFLNQLVFMVFLPSLIFTQLGSAITLQKMIQCAVKPPPQFRKFTIIAIGIGNIGNIPLVLMDALCRDSSNPFGTYETCSTKGVAYISYGQWVGAVIVYTFVYHMLSPPEELGDCITSQLNRHNSVTVQLLDNKEATKDDIHEGKSLIQRFSAVGRKFTQAWEALNVTGMLKQIFQPPVTASILALVIGAIPFLKNLVVAEDGPLYFLTDSLSIMGDAMIPGIMLTLGGNLVGGPGSSELGLRTTVAIVLVRLFLIPFVGAGIVFLAKKLGLLVVGDELFEFVLLLQHSMPSSVLAGSVAALRGVAVKEAAAILFYEHIVAIFSISLCLQAGLVNIFLVPSGYFVVETLVICLK</sequence>
<protein>
    <submittedName>
        <fullName evidence="7">Uncharacterized protein</fullName>
    </submittedName>
</protein>
<gene>
    <name evidence="7" type="ORF">GOP47_0012220</name>
</gene>
<comment type="subcellular location">
    <subcellularLocation>
        <location evidence="1">Membrane</location>
        <topology evidence="1">Multi-pass membrane protein</topology>
    </subcellularLocation>
</comment>
<name>A0A9D4ZE91_ADICA</name>
<keyword evidence="2 6" id="KW-0812">Transmembrane</keyword>
<dbReference type="Pfam" id="PF03547">
    <property type="entry name" value="Mem_trans"/>
    <property type="match status" value="2"/>
</dbReference>
<keyword evidence="5" id="KW-0927">Auxin signaling pathway</keyword>
<reference evidence="7" key="1">
    <citation type="submission" date="2021-01" db="EMBL/GenBank/DDBJ databases">
        <title>Adiantum capillus-veneris genome.</title>
        <authorList>
            <person name="Fang Y."/>
            <person name="Liao Q."/>
        </authorList>
    </citation>
    <scope>NUCLEOTIDE SEQUENCE</scope>
    <source>
        <strain evidence="7">H3</strain>
        <tissue evidence="7">Leaf</tissue>
    </source>
</reference>
<evidence type="ECO:0000256" key="1">
    <source>
        <dbReference type="ARBA" id="ARBA00004141"/>
    </source>
</evidence>
<dbReference type="PANTHER" id="PTHR31419:SF1">
    <property type="entry name" value="PROTEIN PIN-LIKES 6"/>
    <property type="match status" value="1"/>
</dbReference>
<evidence type="ECO:0000256" key="2">
    <source>
        <dbReference type="ARBA" id="ARBA00022692"/>
    </source>
</evidence>
<evidence type="ECO:0000313" key="8">
    <source>
        <dbReference type="Proteomes" id="UP000886520"/>
    </source>
</evidence>
<dbReference type="GO" id="GO:0009734">
    <property type="term" value="P:auxin-activated signaling pathway"/>
    <property type="evidence" value="ECO:0007669"/>
    <property type="project" value="UniProtKB-KW"/>
</dbReference>
<keyword evidence="4 6" id="KW-0472">Membrane</keyword>